<dbReference type="InterPro" id="IPR011990">
    <property type="entry name" value="TPR-like_helical_dom_sf"/>
</dbReference>
<dbReference type="RefSeq" id="WP_081165016.1">
    <property type="nucleotide sequence ID" value="NZ_LWBP01000187.1"/>
</dbReference>
<keyword evidence="4" id="KW-0472">Membrane</keyword>
<feature type="repeat" description="TPR" evidence="3">
    <location>
        <begin position="160"/>
        <end position="193"/>
    </location>
</feature>
<evidence type="ECO:0000313" key="7">
    <source>
        <dbReference type="EMBL" id="OQP58747.1"/>
    </source>
</evidence>
<dbReference type="SMART" id="SM00028">
    <property type="entry name" value="TPR"/>
    <property type="match status" value="4"/>
</dbReference>
<dbReference type="EMBL" id="LWBP01000187">
    <property type="protein sequence ID" value="OQP58747.1"/>
    <property type="molecule type" value="Genomic_DNA"/>
</dbReference>
<evidence type="ECO:0000313" key="8">
    <source>
        <dbReference type="Proteomes" id="UP000192276"/>
    </source>
</evidence>
<feature type="repeat" description="TPR" evidence="3">
    <location>
        <begin position="200"/>
        <end position="233"/>
    </location>
</feature>
<dbReference type="SMART" id="SM00388">
    <property type="entry name" value="HisKA"/>
    <property type="match status" value="1"/>
</dbReference>
<dbReference type="SUPFAM" id="SSF47384">
    <property type="entry name" value="Homodimeric domain of signal transducing histidine kinase"/>
    <property type="match status" value="1"/>
</dbReference>
<dbReference type="SUPFAM" id="SSF48452">
    <property type="entry name" value="TPR-like"/>
    <property type="match status" value="2"/>
</dbReference>
<dbReference type="GO" id="GO:0000155">
    <property type="term" value="F:phosphorelay sensor kinase activity"/>
    <property type="evidence" value="ECO:0007669"/>
    <property type="project" value="InterPro"/>
</dbReference>
<comment type="catalytic activity">
    <reaction evidence="1">
        <text>ATP + protein L-histidine = ADP + protein N-phospho-L-histidine.</text>
        <dbReference type="EC" id="2.7.13.3"/>
    </reaction>
</comment>
<dbReference type="Pfam" id="PF13424">
    <property type="entry name" value="TPR_12"/>
    <property type="match status" value="2"/>
</dbReference>
<proteinExistence type="predicted"/>
<gene>
    <name evidence="7" type="ORF">A4R26_22540</name>
</gene>
<keyword evidence="3" id="KW-0802">TPR repeat</keyword>
<feature type="chain" id="PRO_5012258078" description="histidine kinase" evidence="5">
    <location>
        <begin position="19"/>
        <end position="668"/>
    </location>
</feature>
<keyword evidence="5" id="KW-0732">Signal</keyword>
<dbReference type="PROSITE" id="PS50109">
    <property type="entry name" value="HIS_KIN"/>
    <property type="match status" value="1"/>
</dbReference>
<feature type="signal peptide" evidence="5">
    <location>
        <begin position="1"/>
        <end position="18"/>
    </location>
</feature>
<dbReference type="InterPro" id="IPR003661">
    <property type="entry name" value="HisK_dim/P_dom"/>
</dbReference>
<feature type="repeat" description="TPR" evidence="3">
    <location>
        <begin position="120"/>
        <end position="153"/>
    </location>
</feature>
<keyword evidence="4" id="KW-0812">Transmembrane</keyword>
<accession>A0A1V9FKD3</accession>
<keyword evidence="8" id="KW-1185">Reference proteome</keyword>
<feature type="repeat" description="TPR" evidence="3">
    <location>
        <begin position="80"/>
        <end position="113"/>
    </location>
</feature>
<protein>
    <recommendedName>
        <fullName evidence="2">histidine kinase</fullName>
        <ecNumber evidence="2">2.7.13.3</ecNumber>
    </recommendedName>
</protein>
<keyword evidence="4" id="KW-1133">Transmembrane helix</keyword>
<evidence type="ECO:0000256" key="3">
    <source>
        <dbReference type="PROSITE-ProRule" id="PRU00339"/>
    </source>
</evidence>
<evidence type="ECO:0000256" key="5">
    <source>
        <dbReference type="SAM" id="SignalP"/>
    </source>
</evidence>
<evidence type="ECO:0000256" key="2">
    <source>
        <dbReference type="ARBA" id="ARBA00012438"/>
    </source>
</evidence>
<comment type="caution">
    <text evidence="7">The sequence shown here is derived from an EMBL/GenBank/DDBJ whole genome shotgun (WGS) entry which is preliminary data.</text>
</comment>
<organism evidence="7 8">
    <name type="scientific">Niastella populi</name>
    <dbReference type="NCBI Taxonomy" id="550983"/>
    <lineage>
        <taxon>Bacteria</taxon>
        <taxon>Pseudomonadati</taxon>
        <taxon>Bacteroidota</taxon>
        <taxon>Chitinophagia</taxon>
        <taxon>Chitinophagales</taxon>
        <taxon>Chitinophagaceae</taxon>
        <taxon>Niastella</taxon>
    </lineage>
</organism>
<dbReference type="Pfam" id="PF02518">
    <property type="entry name" value="HATPase_c"/>
    <property type="match status" value="1"/>
</dbReference>
<dbReference type="Gene3D" id="1.25.40.10">
    <property type="entry name" value="Tetratricopeptide repeat domain"/>
    <property type="match status" value="2"/>
</dbReference>
<dbReference type="InterPro" id="IPR036097">
    <property type="entry name" value="HisK_dim/P_sf"/>
</dbReference>
<dbReference type="OrthoDB" id="9781208at2"/>
<dbReference type="InterPro" id="IPR005467">
    <property type="entry name" value="His_kinase_dom"/>
</dbReference>
<dbReference type="PANTHER" id="PTHR10098">
    <property type="entry name" value="RAPSYN-RELATED"/>
    <property type="match status" value="1"/>
</dbReference>
<dbReference type="Proteomes" id="UP000192276">
    <property type="component" value="Unassembled WGS sequence"/>
</dbReference>
<feature type="transmembrane region" description="Helical" evidence="4">
    <location>
        <begin position="412"/>
        <end position="430"/>
    </location>
</feature>
<dbReference type="Gene3D" id="3.30.565.10">
    <property type="entry name" value="Histidine kinase-like ATPase, C-terminal domain"/>
    <property type="match status" value="1"/>
</dbReference>
<evidence type="ECO:0000259" key="6">
    <source>
        <dbReference type="PROSITE" id="PS50109"/>
    </source>
</evidence>
<dbReference type="InterPro" id="IPR019734">
    <property type="entry name" value="TPR_rpt"/>
</dbReference>
<dbReference type="AlphaFoldDB" id="A0A1V9FKD3"/>
<dbReference type="EC" id="2.7.13.3" evidence="2"/>
<dbReference type="InterPro" id="IPR003594">
    <property type="entry name" value="HATPase_dom"/>
</dbReference>
<dbReference type="CDD" id="cd00082">
    <property type="entry name" value="HisKA"/>
    <property type="match status" value="1"/>
</dbReference>
<dbReference type="SUPFAM" id="SSF55874">
    <property type="entry name" value="ATPase domain of HSP90 chaperone/DNA topoisomerase II/histidine kinase"/>
    <property type="match status" value="1"/>
</dbReference>
<sequence>MKRFVLIFLILSGFTTHAQDQAYIDSLLVQLGNAKEDTFKTRLLFRITESYTPVDPNEAMRYAELGMEHAKKMKWKKGIAAFHISIGNNLSNKGNYEQALEHYQQALALNIEIENSKGRVTALLNIGAVYFDQRDYTRATEHYFRSLKIAEVIDDSSLIALNYVNIAKVYFGQSNFSKALNYGNKALQLYETLPDELGMATALEVIGNIYNGQKDFEKAEERYLKALKIYEDAGNLLNIAVMYSQLGVASSTNYRKAITYELKAQAIWDTLSPAYPIAITNTGNLGVAYLDIARYDTLHKVQRDLLIPDNKQALLQKAGTYLRRAIALGNETGDKENAAYFTGVLAEAHFEMGRYKEAYSNLKTYHHLYDSIFSQENKNNIAAIEGERELAIKDKEIAIGKLALDNQKKQRLFLIACICLLIIIGALLYLQNRTRKKTNTTLLMLNNRLDEANKIKTKFFSILSHDLRSPVSNLINFLHLQREAPDLVDKQTAETYTQKITGAAEHLLETMEGLLLWCKGQMENFKPQIKKVPVSELFADIEKHFGATKGVHLSFHYSPDLYVSTDEHYLKTIMRNLTGNAIKAVENRNNAAIEWKAWEKDGNKYLSVTDNGSGATPQQLEALFNESSPVGIKNGLGLHLVRDLAKTIACNISVNTAPGKGTAFQLAM</sequence>
<reference evidence="8" key="1">
    <citation type="submission" date="2016-04" db="EMBL/GenBank/DDBJ databases">
        <authorList>
            <person name="Chen L."/>
            <person name="Zhuang W."/>
            <person name="Wang G."/>
        </authorList>
    </citation>
    <scope>NUCLEOTIDE SEQUENCE [LARGE SCALE GENOMIC DNA]</scope>
    <source>
        <strain evidence="8">208</strain>
    </source>
</reference>
<dbReference type="Gene3D" id="1.10.287.130">
    <property type="match status" value="1"/>
</dbReference>
<dbReference type="InterPro" id="IPR036890">
    <property type="entry name" value="HATPase_C_sf"/>
</dbReference>
<name>A0A1V9FKD3_9BACT</name>
<evidence type="ECO:0000256" key="4">
    <source>
        <dbReference type="SAM" id="Phobius"/>
    </source>
</evidence>
<dbReference type="STRING" id="550983.A4R26_22540"/>
<evidence type="ECO:0000256" key="1">
    <source>
        <dbReference type="ARBA" id="ARBA00000085"/>
    </source>
</evidence>
<dbReference type="PROSITE" id="PS50005">
    <property type="entry name" value="TPR"/>
    <property type="match status" value="4"/>
</dbReference>
<feature type="domain" description="Histidine kinase" evidence="6">
    <location>
        <begin position="462"/>
        <end position="668"/>
    </location>
</feature>